<dbReference type="KEGG" id="auh:AWM75_03830"/>
<dbReference type="RefSeq" id="WP_067978439.1">
    <property type="nucleotide sequence ID" value="NZ_CP014163.1"/>
</dbReference>
<evidence type="ECO:0000259" key="1">
    <source>
        <dbReference type="Pfam" id="PF00149"/>
    </source>
</evidence>
<dbReference type="Pfam" id="PF00149">
    <property type="entry name" value="Metallophos"/>
    <property type="match status" value="1"/>
</dbReference>
<proteinExistence type="predicted"/>
<evidence type="ECO:0000313" key="3">
    <source>
        <dbReference type="Proteomes" id="UP000062260"/>
    </source>
</evidence>
<evidence type="ECO:0000313" key="2">
    <source>
        <dbReference type="EMBL" id="AMB99188.1"/>
    </source>
</evidence>
<dbReference type="SUPFAM" id="SSF56300">
    <property type="entry name" value="Metallo-dependent phosphatases"/>
    <property type="match status" value="1"/>
</dbReference>
<dbReference type="EMBL" id="CP014163">
    <property type="protein sequence ID" value="AMB99188.1"/>
    <property type="molecule type" value="Genomic_DNA"/>
</dbReference>
<sequence length="129" mass="15330">MKIAFIADLHIDRHKNYQSQDFIDSLNYICSEKEINILVINGDVSNNYQISLNFIENLNKAVSSQVYLVPGNHDYWQRQPAKKATLLIHEYFQSHQLCLVNQVIRLKENYLLLASPGWYNHHYYNRQKF</sequence>
<dbReference type="OrthoDB" id="113290at2"/>
<dbReference type="GO" id="GO:0016787">
    <property type="term" value="F:hydrolase activity"/>
    <property type="evidence" value="ECO:0007669"/>
    <property type="project" value="InterPro"/>
</dbReference>
<protein>
    <recommendedName>
        <fullName evidence="1">Calcineurin-like phosphoesterase domain-containing protein</fullName>
    </recommendedName>
</protein>
<dbReference type="AlphaFoldDB" id="A0A109RGM9"/>
<dbReference type="InterPro" id="IPR029052">
    <property type="entry name" value="Metallo-depent_PP-like"/>
</dbReference>
<keyword evidence="3" id="KW-1185">Reference proteome</keyword>
<reference evidence="3" key="2">
    <citation type="submission" date="2016-01" db="EMBL/GenBank/DDBJ databases">
        <title>Six Aerococcus type strain genome sequencing and assembly using PacBio and Illumina Hiseq.</title>
        <authorList>
            <person name="Carkaci D."/>
            <person name="Dargis R."/>
            <person name="Nielsen X.C."/>
            <person name="Skovgaard O."/>
            <person name="Fuursted K."/>
            <person name="Christensen J.J."/>
        </authorList>
    </citation>
    <scope>NUCLEOTIDE SEQUENCE [LARGE SCALE GENOMIC DNA]</scope>
    <source>
        <strain evidence="3">CCUG42038B</strain>
    </source>
</reference>
<reference evidence="2 3" key="1">
    <citation type="journal article" date="2016" name="Genome Announc.">
        <title>Complete Genome Sequences of Aerococcus christensenii CCUG 28831T, Aerococcus sanguinicola CCUG 43001T, Aerococcus urinae CCUG 36881T, Aerococcus urinaeequi CCUG 28094T, Aerococcus urinaehominis CCUG 42038 BT, and Aerococcus viridans CCUG 4311T.</title>
        <authorList>
            <person name="Carkaci D."/>
            <person name="Dargis R."/>
            <person name="Nielsen X.C."/>
            <person name="Skovgaard O."/>
            <person name="Fuursted K."/>
            <person name="Christensen J.J."/>
        </authorList>
    </citation>
    <scope>NUCLEOTIDE SEQUENCE [LARGE SCALE GENOMIC DNA]</scope>
    <source>
        <strain evidence="2 3">CCUG42038B</strain>
    </source>
</reference>
<organism evidence="2 3">
    <name type="scientific">Aerococcus urinaehominis</name>
    <dbReference type="NCBI Taxonomy" id="128944"/>
    <lineage>
        <taxon>Bacteria</taxon>
        <taxon>Bacillati</taxon>
        <taxon>Bacillota</taxon>
        <taxon>Bacilli</taxon>
        <taxon>Lactobacillales</taxon>
        <taxon>Aerococcaceae</taxon>
        <taxon>Aerococcus</taxon>
    </lineage>
</organism>
<gene>
    <name evidence="2" type="ORF">AWM75_03830</name>
</gene>
<dbReference type="InterPro" id="IPR004843">
    <property type="entry name" value="Calcineurin-like_PHP"/>
</dbReference>
<dbReference type="STRING" id="128944.AWM75_03830"/>
<dbReference type="Gene3D" id="3.60.21.10">
    <property type="match status" value="1"/>
</dbReference>
<dbReference type="Proteomes" id="UP000062260">
    <property type="component" value="Chromosome"/>
</dbReference>
<feature type="domain" description="Calcineurin-like phosphoesterase" evidence="1">
    <location>
        <begin position="1"/>
        <end position="82"/>
    </location>
</feature>
<accession>A0A109RGM9</accession>
<name>A0A109RGM9_9LACT</name>